<dbReference type="Proteomes" id="UP000243105">
    <property type="component" value="Unassembled WGS sequence"/>
</dbReference>
<dbReference type="AlphaFoldDB" id="A0A916LKE2"/>
<accession>A0A916LKE2</accession>
<name>A0A916LKE2_KRYT1</name>
<evidence type="ECO:0000313" key="2">
    <source>
        <dbReference type="Proteomes" id="UP000243105"/>
    </source>
</evidence>
<sequence>MKKELGLHSDAFMETYAKVCDFYVYGQARIKLVISGAGHYGCPMRGWFGYCENDNKM</sequence>
<organism evidence="1 2">
    <name type="scientific">Kryptobacter tengchongensis</name>
    <dbReference type="NCBI Taxonomy" id="1643429"/>
    <lineage>
        <taxon>Bacteria</taxon>
        <taxon>Pseudomonadati</taxon>
        <taxon>Candidatus Kryptoniota</taxon>
        <taxon>Candidatus Kryptobacter</taxon>
    </lineage>
</organism>
<gene>
    <name evidence="1" type="ORF">JGI25_00837</name>
</gene>
<reference evidence="1 2" key="1">
    <citation type="submission" date="2015-11" db="EMBL/GenBank/DDBJ databases">
        <authorList>
            <person name="Varghese N."/>
        </authorList>
    </citation>
    <scope>NUCLEOTIDE SEQUENCE [LARGE SCALE GENOMIC DNA]</scope>
    <source>
        <strain evidence="1 2">JGI-25</strain>
    </source>
</reference>
<protein>
    <submittedName>
        <fullName evidence="1">Uncharacterized protein</fullName>
    </submittedName>
</protein>
<comment type="caution">
    <text evidence="1">The sequence shown here is derived from an EMBL/GenBank/DDBJ whole genome shotgun (WGS) entry which is preliminary data.</text>
</comment>
<evidence type="ECO:0000313" key="1">
    <source>
        <dbReference type="EMBL" id="CUT01088.1"/>
    </source>
</evidence>
<dbReference type="RefSeq" id="WP_159420853.1">
    <property type="nucleotide sequence ID" value="NZ_CZVV01000046.1"/>
</dbReference>
<dbReference type="EMBL" id="CZVV01000046">
    <property type="protein sequence ID" value="CUT01088.1"/>
    <property type="molecule type" value="Genomic_DNA"/>
</dbReference>
<proteinExistence type="predicted"/>